<dbReference type="InterPro" id="IPR000515">
    <property type="entry name" value="MetI-like"/>
</dbReference>
<dbReference type="PANTHER" id="PTHR43005:SF1">
    <property type="entry name" value="SPERMIDINE_PUTRESCINE TRANSPORT SYSTEM PERMEASE PROTEIN"/>
    <property type="match status" value="1"/>
</dbReference>
<evidence type="ECO:0000256" key="5">
    <source>
        <dbReference type="ARBA" id="ARBA00022989"/>
    </source>
</evidence>
<keyword evidence="2 7" id="KW-0813">Transport</keyword>
<sequence length="300" mass="33604">MQQAYKSAIERRTRTLYLMLAPALIVMVVIIVFPLFYLFRSSLMKWELTNPLGRGFIGMANFVKLAQDTQFYHALGVTAIFVLGAVLGQIVLALIMAEILNVTFRGRNLVQSLLILPMVIAPIVVGVIWKMLYNPNLGVVNYLCQAVLGFKVSWLGTGGMALLSLVIVDIWQWTPFVLLMFLASYSAVPPEFYEAADVDGANRWQKFAFITFPMILPMIIFALLFRMTEAFKVFPKIFIMTMGGPGFATETLNFYTYRQAFTYTDIGYSSTLGVAMLAFSMILIGALFGIIKRTVRIGGQ</sequence>
<evidence type="ECO:0000256" key="1">
    <source>
        <dbReference type="ARBA" id="ARBA00004651"/>
    </source>
</evidence>
<feature type="transmembrane region" description="Helical" evidence="7">
    <location>
        <begin position="170"/>
        <end position="187"/>
    </location>
</feature>
<feature type="transmembrane region" description="Helical" evidence="7">
    <location>
        <begin position="268"/>
        <end position="291"/>
    </location>
</feature>
<dbReference type="Pfam" id="PF00528">
    <property type="entry name" value="BPD_transp_1"/>
    <property type="match status" value="1"/>
</dbReference>
<evidence type="ECO:0000256" key="2">
    <source>
        <dbReference type="ARBA" id="ARBA00022448"/>
    </source>
</evidence>
<dbReference type="PANTHER" id="PTHR43005">
    <property type="entry name" value="BLR7065 PROTEIN"/>
    <property type="match status" value="1"/>
</dbReference>
<dbReference type="CDD" id="cd06261">
    <property type="entry name" value="TM_PBP2"/>
    <property type="match status" value="1"/>
</dbReference>
<dbReference type="PROSITE" id="PS50928">
    <property type="entry name" value="ABC_TM1"/>
    <property type="match status" value="1"/>
</dbReference>
<comment type="caution">
    <text evidence="9">The sequence shown here is derived from an EMBL/GenBank/DDBJ whole genome shotgun (WGS) entry which is preliminary data.</text>
</comment>
<evidence type="ECO:0000313" key="9">
    <source>
        <dbReference type="EMBL" id="MBD3323086.1"/>
    </source>
</evidence>
<dbReference type="AlphaFoldDB" id="A0A9D5Q4M9"/>
<evidence type="ECO:0000313" key="10">
    <source>
        <dbReference type="Proteomes" id="UP000649604"/>
    </source>
</evidence>
<dbReference type="SUPFAM" id="SSF161098">
    <property type="entry name" value="MetI-like"/>
    <property type="match status" value="1"/>
</dbReference>
<protein>
    <submittedName>
        <fullName evidence="9">ABC transporter permease subunit</fullName>
    </submittedName>
</protein>
<keyword evidence="5 7" id="KW-1133">Transmembrane helix</keyword>
<dbReference type="GO" id="GO:0055085">
    <property type="term" value="P:transmembrane transport"/>
    <property type="evidence" value="ECO:0007669"/>
    <property type="project" value="InterPro"/>
</dbReference>
<feature type="transmembrane region" description="Helical" evidence="7">
    <location>
        <begin position="207"/>
        <end position="225"/>
    </location>
</feature>
<comment type="subcellular location">
    <subcellularLocation>
        <location evidence="1 7">Cell membrane</location>
        <topology evidence="1 7">Multi-pass membrane protein</topology>
    </subcellularLocation>
</comment>
<proteinExistence type="inferred from homology"/>
<evidence type="ECO:0000256" key="7">
    <source>
        <dbReference type="RuleBase" id="RU363032"/>
    </source>
</evidence>
<feature type="transmembrane region" description="Helical" evidence="7">
    <location>
        <begin position="16"/>
        <end position="39"/>
    </location>
</feature>
<feature type="transmembrane region" description="Helical" evidence="7">
    <location>
        <begin position="139"/>
        <end position="163"/>
    </location>
</feature>
<accession>A0A9D5Q4M9</accession>
<feature type="transmembrane region" description="Helical" evidence="7">
    <location>
        <begin position="71"/>
        <end position="97"/>
    </location>
</feature>
<comment type="similarity">
    <text evidence="7">Belongs to the binding-protein-dependent transport system permease family.</text>
</comment>
<evidence type="ECO:0000256" key="3">
    <source>
        <dbReference type="ARBA" id="ARBA00022475"/>
    </source>
</evidence>
<keyword evidence="3" id="KW-1003">Cell membrane</keyword>
<feature type="transmembrane region" description="Helical" evidence="7">
    <location>
        <begin position="109"/>
        <end position="133"/>
    </location>
</feature>
<feature type="domain" description="ABC transmembrane type-1" evidence="8">
    <location>
        <begin position="75"/>
        <end position="289"/>
    </location>
</feature>
<keyword evidence="6 7" id="KW-0472">Membrane</keyword>
<reference evidence="9" key="1">
    <citation type="submission" date="2019-11" db="EMBL/GenBank/DDBJ databases">
        <title>Microbial mats filling the niche in hypersaline microbial mats.</title>
        <authorList>
            <person name="Wong H.L."/>
            <person name="Macleod F.I."/>
            <person name="White R.A. III"/>
            <person name="Burns B.P."/>
        </authorList>
    </citation>
    <scope>NUCLEOTIDE SEQUENCE</scope>
    <source>
        <strain evidence="9">Rbin_158</strain>
    </source>
</reference>
<organism evidence="9 10">
    <name type="scientific">candidate division KSB3 bacterium</name>
    <dbReference type="NCBI Taxonomy" id="2044937"/>
    <lineage>
        <taxon>Bacteria</taxon>
        <taxon>candidate division KSB3</taxon>
    </lineage>
</organism>
<dbReference type="InterPro" id="IPR035906">
    <property type="entry name" value="MetI-like_sf"/>
</dbReference>
<name>A0A9D5Q4M9_9BACT</name>
<dbReference type="Proteomes" id="UP000649604">
    <property type="component" value="Unassembled WGS sequence"/>
</dbReference>
<evidence type="ECO:0000259" key="8">
    <source>
        <dbReference type="PROSITE" id="PS50928"/>
    </source>
</evidence>
<dbReference type="GO" id="GO:0005886">
    <property type="term" value="C:plasma membrane"/>
    <property type="evidence" value="ECO:0007669"/>
    <property type="project" value="UniProtKB-SubCell"/>
</dbReference>
<keyword evidence="4 7" id="KW-0812">Transmembrane</keyword>
<gene>
    <name evidence="9" type="ORF">GF339_00795</name>
</gene>
<dbReference type="EMBL" id="WJJP01000021">
    <property type="protein sequence ID" value="MBD3323086.1"/>
    <property type="molecule type" value="Genomic_DNA"/>
</dbReference>
<evidence type="ECO:0000256" key="6">
    <source>
        <dbReference type="ARBA" id="ARBA00023136"/>
    </source>
</evidence>
<feature type="transmembrane region" description="Helical" evidence="7">
    <location>
        <begin position="237"/>
        <end position="256"/>
    </location>
</feature>
<evidence type="ECO:0000256" key="4">
    <source>
        <dbReference type="ARBA" id="ARBA00022692"/>
    </source>
</evidence>
<dbReference type="Gene3D" id="1.10.3720.10">
    <property type="entry name" value="MetI-like"/>
    <property type="match status" value="1"/>
</dbReference>